<dbReference type="Pfam" id="PF04536">
    <property type="entry name" value="TPM_phosphatase"/>
    <property type="match status" value="1"/>
</dbReference>
<comment type="caution">
    <text evidence="2">The sequence shown here is derived from an EMBL/GenBank/DDBJ whole genome shotgun (WGS) entry which is preliminary data.</text>
</comment>
<feature type="domain" description="TPM" evidence="1">
    <location>
        <begin position="4"/>
        <end position="114"/>
    </location>
</feature>
<evidence type="ECO:0000259" key="1">
    <source>
        <dbReference type="Pfam" id="PF04536"/>
    </source>
</evidence>
<dbReference type="InterPro" id="IPR007621">
    <property type="entry name" value="TPM_dom"/>
</dbReference>
<dbReference type="RefSeq" id="WP_358139059.1">
    <property type="nucleotide sequence ID" value="NZ_JBFALK010000022.1"/>
</dbReference>
<sequence>MRALTSLQNDDIRAALKAAEARTGLRFAVYIGPAEGPRREHAERLHAALGEVAERAVLIMVDVNDHGLEIVTGERARRFIPDGECRLVAVSMVGAFGAGDLAGGLVTGIAGLAECAARV</sequence>
<protein>
    <submittedName>
        <fullName evidence="2">TPM domain-containing protein</fullName>
    </submittedName>
</protein>
<reference evidence="2 3" key="1">
    <citation type="submission" date="2024-06" db="EMBL/GenBank/DDBJ databases">
        <title>The Natural Products Discovery Center: Release of the First 8490 Sequenced Strains for Exploring Actinobacteria Biosynthetic Diversity.</title>
        <authorList>
            <person name="Kalkreuter E."/>
            <person name="Kautsar S.A."/>
            <person name="Yang D."/>
            <person name="Bader C.D."/>
            <person name="Teijaro C.N."/>
            <person name="Fluegel L."/>
            <person name="Davis C.M."/>
            <person name="Simpson J.R."/>
            <person name="Lauterbach L."/>
            <person name="Steele A.D."/>
            <person name="Gui C."/>
            <person name="Meng S."/>
            <person name="Li G."/>
            <person name="Viehrig K."/>
            <person name="Ye F."/>
            <person name="Su P."/>
            <person name="Kiefer A.F."/>
            <person name="Nichols A."/>
            <person name="Cepeda A.J."/>
            <person name="Yan W."/>
            <person name="Fan B."/>
            <person name="Jiang Y."/>
            <person name="Adhikari A."/>
            <person name="Zheng C.-J."/>
            <person name="Schuster L."/>
            <person name="Cowan T.M."/>
            <person name="Smanski M.J."/>
            <person name="Chevrette M.G."/>
            <person name="De Carvalho L.P.S."/>
            <person name="Shen B."/>
        </authorList>
    </citation>
    <scope>NUCLEOTIDE SEQUENCE [LARGE SCALE GENOMIC DNA]</scope>
    <source>
        <strain evidence="2 3">NPDC050100</strain>
    </source>
</reference>
<accession>A0ABV3GP69</accession>
<dbReference type="Proteomes" id="UP001551675">
    <property type="component" value="Unassembled WGS sequence"/>
</dbReference>
<dbReference type="Gene3D" id="3.10.310.50">
    <property type="match status" value="1"/>
</dbReference>
<dbReference type="EMBL" id="JBFALK010000022">
    <property type="protein sequence ID" value="MEV0973414.1"/>
    <property type="molecule type" value="Genomic_DNA"/>
</dbReference>
<organism evidence="2 3">
    <name type="scientific">Microtetraspora glauca</name>
    <dbReference type="NCBI Taxonomy" id="1996"/>
    <lineage>
        <taxon>Bacteria</taxon>
        <taxon>Bacillati</taxon>
        <taxon>Actinomycetota</taxon>
        <taxon>Actinomycetes</taxon>
        <taxon>Streptosporangiales</taxon>
        <taxon>Streptosporangiaceae</taxon>
        <taxon>Microtetraspora</taxon>
    </lineage>
</organism>
<evidence type="ECO:0000313" key="3">
    <source>
        <dbReference type="Proteomes" id="UP001551675"/>
    </source>
</evidence>
<keyword evidence="3" id="KW-1185">Reference proteome</keyword>
<gene>
    <name evidence="2" type="ORF">AB0I59_32840</name>
</gene>
<name>A0ABV3GP69_MICGL</name>
<proteinExistence type="predicted"/>
<evidence type="ECO:0000313" key="2">
    <source>
        <dbReference type="EMBL" id="MEV0973414.1"/>
    </source>
</evidence>